<proteinExistence type="inferred from homology"/>
<evidence type="ECO:0000256" key="5">
    <source>
        <dbReference type="ARBA" id="ARBA00022932"/>
    </source>
</evidence>
<sequence>MKIGNIHPVYFLKGNDQFLQTFFIQKVSEVFFGDSDKDQTLMLPDDMKGKEIMDRLTMSDLFSSKKLFVLRNPQQLKGRPIDDLIQYCKSPMENHILVLINDDWMAKSKYLTQIEKIISIIDVQTPYAQDMKKWANFFFKERGKMAHSSVVNVMVEMAGDSVAHLNNEIEKVCLWTGDRDTINSEDIDMFSGWKRDRQRWEFLQALGGQDYDKAITLGKTIITSNDTMISLIYPLTTLFQEMLFAKMNNGTLGEPRGYMPIPPSVKKQIPKYARGFSQEKLECALNELGNIDKRQKTSYSNDETELIQFIGHVIG</sequence>
<dbReference type="EC" id="2.7.7.7" evidence="1"/>
<dbReference type="InterPro" id="IPR027417">
    <property type="entry name" value="P-loop_NTPase"/>
</dbReference>
<dbReference type="SUPFAM" id="SSF52540">
    <property type="entry name" value="P-loop containing nucleoside triphosphate hydrolases"/>
    <property type="match status" value="1"/>
</dbReference>
<comment type="similarity">
    <text evidence="6">Belongs to the DNA polymerase HolA subunit family.</text>
</comment>
<evidence type="ECO:0000256" key="6">
    <source>
        <dbReference type="ARBA" id="ARBA00034754"/>
    </source>
</evidence>
<dbReference type="SUPFAM" id="SSF48019">
    <property type="entry name" value="post-AAA+ oligomerization domain-like"/>
    <property type="match status" value="1"/>
</dbReference>
<evidence type="ECO:0000256" key="4">
    <source>
        <dbReference type="ARBA" id="ARBA00022705"/>
    </source>
</evidence>
<keyword evidence="3" id="KW-0548">Nucleotidyltransferase</keyword>
<dbReference type="GO" id="GO:0003887">
    <property type="term" value="F:DNA-directed DNA polymerase activity"/>
    <property type="evidence" value="ECO:0007669"/>
    <property type="project" value="UniProtKB-KW"/>
</dbReference>
<evidence type="ECO:0000256" key="3">
    <source>
        <dbReference type="ARBA" id="ARBA00022695"/>
    </source>
</evidence>
<dbReference type="GO" id="GO:0009360">
    <property type="term" value="C:DNA polymerase III complex"/>
    <property type="evidence" value="ECO:0007669"/>
    <property type="project" value="TreeGrafter"/>
</dbReference>
<keyword evidence="5" id="KW-0239">DNA-directed DNA polymerase</keyword>
<organism evidence="8">
    <name type="scientific">marine metagenome</name>
    <dbReference type="NCBI Taxonomy" id="408172"/>
    <lineage>
        <taxon>unclassified sequences</taxon>
        <taxon>metagenomes</taxon>
        <taxon>ecological metagenomes</taxon>
    </lineage>
</organism>
<accession>A0A381NSP7</accession>
<protein>
    <recommendedName>
        <fullName evidence="1">DNA-directed DNA polymerase</fullName>
        <ecNumber evidence="1">2.7.7.7</ecNumber>
    </recommendedName>
</protein>
<evidence type="ECO:0000256" key="2">
    <source>
        <dbReference type="ARBA" id="ARBA00022679"/>
    </source>
</evidence>
<evidence type="ECO:0000256" key="1">
    <source>
        <dbReference type="ARBA" id="ARBA00012417"/>
    </source>
</evidence>
<keyword evidence="4" id="KW-0235">DNA replication</keyword>
<reference evidence="8" key="1">
    <citation type="submission" date="2018-05" db="EMBL/GenBank/DDBJ databases">
        <authorList>
            <person name="Lanie J.A."/>
            <person name="Ng W.-L."/>
            <person name="Kazmierczak K.M."/>
            <person name="Andrzejewski T.M."/>
            <person name="Davidsen T.M."/>
            <person name="Wayne K.J."/>
            <person name="Tettelin H."/>
            <person name="Glass J.I."/>
            <person name="Rusch D."/>
            <person name="Podicherti R."/>
            <person name="Tsui H.-C.T."/>
            <person name="Winkler M.E."/>
        </authorList>
    </citation>
    <scope>NUCLEOTIDE SEQUENCE</scope>
</reference>
<dbReference type="AlphaFoldDB" id="A0A381NSP7"/>
<dbReference type="EMBL" id="UINC01000569">
    <property type="protein sequence ID" value="SUZ57635.1"/>
    <property type="molecule type" value="Genomic_DNA"/>
</dbReference>
<dbReference type="GO" id="GO:0006261">
    <property type="term" value="P:DNA-templated DNA replication"/>
    <property type="evidence" value="ECO:0007669"/>
    <property type="project" value="TreeGrafter"/>
</dbReference>
<dbReference type="InterPro" id="IPR008921">
    <property type="entry name" value="DNA_pol3_clamp-load_cplx_C"/>
</dbReference>
<dbReference type="PANTHER" id="PTHR34388">
    <property type="entry name" value="DNA POLYMERASE III SUBUNIT DELTA"/>
    <property type="match status" value="1"/>
</dbReference>
<dbReference type="Gene3D" id="1.20.272.10">
    <property type="match status" value="1"/>
</dbReference>
<evidence type="ECO:0000256" key="7">
    <source>
        <dbReference type="ARBA" id="ARBA00049244"/>
    </source>
</evidence>
<dbReference type="PANTHER" id="PTHR34388:SF1">
    <property type="entry name" value="DNA POLYMERASE III SUBUNIT DELTA"/>
    <property type="match status" value="1"/>
</dbReference>
<gene>
    <name evidence="8" type="ORF">METZ01_LOCUS10489</name>
</gene>
<keyword evidence="2" id="KW-0808">Transferase</keyword>
<dbReference type="GO" id="GO:0003677">
    <property type="term" value="F:DNA binding"/>
    <property type="evidence" value="ECO:0007669"/>
    <property type="project" value="InterPro"/>
</dbReference>
<evidence type="ECO:0000313" key="8">
    <source>
        <dbReference type="EMBL" id="SUZ57635.1"/>
    </source>
</evidence>
<name>A0A381NSP7_9ZZZZ</name>
<dbReference type="Gene3D" id="3.40.50.300">
    <property type="entry name" value="P-loop containing nucleotide triphosphate hydrolases"/>
    <property type="match status" value="1"/>
</dbReference>
<dbReference type="InterPro" id="IPR005790">
    <property type="entry name" value="DNA_polIII_delta"/>
</dbReference>
<comment type="catalytic activity">
    <reaction evidence="7">
        <text>DNA(n) + a 2'-deoxyribonucleoside 5'-triphosphate = DNA(n+1) + diphosphate</text>
        <dbReference type="Rhea" id="RHEA:22508"/>
        <dbReference type="Rhea" id="RHEA-COMP:17339"/>
        <dbReference type="Rhea" id="RHEA-COMP:17340"/>
        <dbReference type="ChEBI" id="CHEBI:33019"/>
        <dbReference type="ChEBI" id="CHEBI:61560"/>
        <dbReference type="ChEBI" id="CHEBI:173112"/>
        <dbReference type="EC" id="2.7.7.7"/>
    </reaction>
</comment>
<dbReference type="Gene3D" id="1.10.8.60">
    <property type="match status" value="1"/>
</dbReference>
<dbReference type="NCBIfam" id="TIGR01128">
    <property type="entry name" value="holA"/>
    <property type="match status" value="1"/>
</dbReference>